<dbReference type="InterPro" id="IPR036724">
    <property type="entry name" value="Cobalamin-bd_sf"/>
</dbReference>
<dbReference type="RefSeq" id="WP_160795224.1">
    <property type="nucleotide sequence ID" value="NZ_WSSB01000003.1"/>
</dbReference>
<dbReference type="SUPFAM" id="SSF46955">
    <property type="entry name" value="Putative DNA-binding domain"/>
    <property type="match status" value="1"/>
</dbReference>
<dbReference type="EMBL" id="WSSB01000003">
    <property type="protein sequence ID" value="MXR36281.1"/>
    <property type="molecule type" value="Genomic_DNA"/>
</dbReference>
<evidence type="ECO:0000313" key="4">
    <source>
        <dbReference type="Proteomes" id="UP000467214"/>
    </source>
</evidence>
<evidence type="ECO:0000259" key="2">
    <source>
        <dbReference type="PROSITE" id="PS51332"/>
    </source>
</evidence>
<feature type="domain" description="B12-binding" evidence="2">
    <location>
        <begin position="174"/>
        <end position="297"/>
    </location>
</feature>
<protein>
    <submittedName>
        <fullName evidence="3">MerR family transcriptional regulator</fullName>
    </submittedName>
</protein>
<evidence type="ECO:0000313" key="3">
    <source>
        <dbReference type="EMBL" id="MXR36281.1"/>
    </source>
</evidence>
<dbReference type="Gene3D" id="1.10.1660.10">
    <property type="match status" value="1"/>
</dbReference>
<name>A0A845BPA5_9NEIS</name>
<dbReference type="InterPro" id="IPR000551">
    <property type="entry name" value="MerR-type_HTH_dom"/>
</dbReference>
<dbReference type="PROSITE" id="PS50937">
    <property type="entry name" value="HTH_MERR_2"/>
    <property type="match status" value="1"/>
</dbReference>
<dbReference type="Gene3D" id="1.10.1240.10">
    <property type="entry name" value="Methionine synthase domain"/>
    <property type="match status" value="1"/>
</dbReference>
<dbReference type="Gene3D" id="3.40.50.280">
    <property type="entry name" value="Cobalamin-binding domain"/>
    <property type="match status" value="1"/>
</dbReference>
<dbReference type="GO" id="GO:0046872">
    <property type="term" value="F:metal ion binding"/>
    <property type="evidence" value="ECO:0007669"/>
    <property type="project" value="InterPro"/>
</dbReference>
<dbReference type="InterPro" id="IPR036594">
    <property type="entry name" value="Meth_synthase_dom"/>
</dbReference>
<dbReference type="Proteomes" id="UP000467214">
    <property type="component" value="Unassembled WGS sequence"/>
</dbReference>
<dbReference type="GO" id="GO:0006355">
    <property type="term" value="P:regulation of DNA-templated transcription"/>
    <property type="evidence" value="ECO:0007669"/>
    <property type="project" value="InterPro"/>
</dbReference>
<sequence length="297" mass="33432">MSMPGLPIAAVERETGIARQLLRMWERRYGYPMPARDAQGDRLYPPEQVTRLCQIRRLMDMGLRPGRLMALTQAQLEEMAQLHLPKRETPPLCDGLIDLLRHQDGQALRQDLQQRLQEMGLAHFVCVFLPQANALVGDAWSRGEIRIFHEHLYTEELIRLLREALSALPSSKDRPRIMLTSTPAEPHTLGLLMAEALLRLAGCECLAFGPCMPFSEIGEAMIQHRIDVLALSFSAAYNGPLDDEIGQLLTSIPPESQLWVGGAGTRRLKPQAPRLHIMQGLDQIDLQVAHWRSAHPV</sequence>
<organism evidence="3 4">
    <name type="scientific">Craterilacuibacter sinensis</name>
    <dbReference type="NCBI Taxonomy" id="2686017"/>
    <lineage>
        <taxon>Bacteria</taxon>
        <taxon>Pseudomonadati</taxon>
        <taxon>Pseudomonadota</taxon>
        <taxon>Betaproteobacteria</taxon>
        <taxon>Neisseriales</taxon>
        <taxon>Neisseriaceae</taxon>
        <taxon>Craterilacuibacter</taxon>
    </lineage>
</organism>
<keyword evidence="4" id="KW-1185">Reference proteome</keyword>
<dbReference type="AlphaFoldDB" id="A0A845BPA5"/>
<proteinExistence type="predicted"/>
<gene>
    <name evidence="3" type="ORF">GQF02_04745</name>
</gene>
<dbReference type="SMART" id="SM00422">
    <property type="entry name" value="HTH_MERR"/>
    <property type="match status" value="1"/>
</dbReference>
<reference evidence="3 4" key="1">
    <citation type="submission" date="2019-12" db="EMBL/GenBank/DDBJ databases">
        <title>Neisseriaceae gen. nov. sp. Genome sequencing and assembly.</title>
        <authorList>
            <person name="Liu Z."/>
            <person name="Li A."/>
        </authorList>
    </citation>
    <scope>NUCLEOTIDE SEQUENCE [LARGE SCALE GENOMIC DNA]</scope>
    <source>
        <strain evidence="3 4">B2N2-7</strain>
    </source>
</reference>
<comment type="caution">
    <text evidence="3">The sequence shown here is derived from an EMBL/GenBank/DDBJ whole genome shotgun (WGS) entry which is preliminary data.</text>
</comment>
<dbReference type="PROSITE" id="PS51332">
    <property type="entry name" value="B12_BINDING"/>
    <property type="match status" value="1"/>
</dbReference>
<dbReference type="InterPro" id="IPR009061">
    <property type="entry name" value="DNA-bd_dom_put_sf"/>
</dbReference>
<dbReference type="SUPFAM" id="SSF52242">
    <property type="entry name" value="Cobalamin (vitamin B12)-binding domain"/>
    <property type="match status" value="1"/>
</dbReference>
<accession>A0A845BPA5</accession>
<dbReference type="InterPro" id="IPR006158">
    <property type="entry name" value="Cobalamin-bd"/>
</dbReference>
<feature type="domain" description="HTH merR-type" evidence="1">
    <location>
        <begin position="5"/>
        <end position="63"/>
    </location>
</feature>
<dbReference type="GO" id="GO:0003677">
    <property type="term" value="F:DNA binding"/>
    <property type="evidence" value="ECO:0007669"/>
    <property type="project" value="InterPro"/>
</dbReference>
<dbReference type="GO" id="GO:0031419">
    <property type="term" value="F:cobalamin binding"/>
    <property type="evidence" value="ECO:0007669"/>
    <property type="project" value="InterPro"/>
</dbReference>
<evidence type="ECO:0000259" key="1">
    <source>
        <dbReference type="PROSITE" id="PS50937"/>
    </source>
</evidence>
<dbReference type="Pfam" id="PF13411">
    <property type="entry name" value="MerR_1"/>
    <property type="match status" value="1"/>
</dbReference>